<sequence>MKNTKHIRMNKLLVYFFLLLTLFYSCKDDDPIVEEEDPIAEEILAANAWIRENMEDLYLWNNKLPEIDDTKEADSEEYFYKLIYEAEDKWSWITDDYASLAAEFAGVPVTMGFDPAFYLFSDGTSVYIVVNYVYPGSAAEEAGLKRGDIILSINNTNLNTENYYTLYSGSAYSVQLGSLSGSTISPSGVSYSLTARVTTTNPSVHHEVIETEGHKIGYLAYVEFVAGSNDGFLETLDQIFTEFNTTGITDLIVDLRYNPGGEIDAAAYLASEIAPANVVSAGEVLVGMRYNDELQSYLEYSGEEYADYLSYRFLDDVSGNVNLQRVFFLTTSGTASASELLITGLEPYMDVVHIGEPTYGKYTGAWVIPDDQEEWAMVPIVLKYANTFGYTDFKDGLTPDYVLKDDVLAGIPLGDTSDPMVAKAIELITGQTTIVAVAKSSRMKVLGKQLFPKALELKKNLFVPGPELLR</sequence>
<organism evidence="3 4">
    <name type="scientific">Gaoshiqia sediminis</name>
    <dbReference type="NCBI Taxonomy" id="2986998"/>
    <lineage>
        <taxon>Bacteria</taxon>
        <taxon>Pseudomonadati</taxon>
        <taxon>Bacteroidota</taxon>
        <taxon>Bacteroidia</taxon>
        <taxon>Marinilabiliales</taxon>
        <taxon>Prolixibacteraceae</taxon>
        <taxon>Gaoshiqia</taxon>
    </lineage>
</organism>
<proteinExistence type="predicted"/>
<feature type="domain" description="PDZ" evidence="2">
    <location>
        <begin position="128"/>
        <end position="158"/>
    </location>
</feature>
<name>A0AA41Y4K0_9BACT</name>
<keyword evidence="1" id="KW-0732">Signal</keyword>
<dbReference type="Pfam" id="PF18294">
    <property type="entry name" value="Pept_S41_N"/>
    <property type="match status" value="1"/>
</dbReference>
<dbReference type="InterPro" id="IPR001478">
    <property type="entry name" value="PDZ"/>
</dbReference>
<evidence type="ECO:0000313" key="4">
    <source>
        <dbReference type="Proteomes" id="UP001163821"/>
    </source>
</evidence>
<reference evidence="3" key="1">
    <citation type="submission" date="2022-10" db="EMBL/GenBank/DDBJ databases">
        <title>Gaoshiqiia sediminis gen. nov., sp. nov., isolated from coastal sediment.</title>
        <authorList>
            <person name="Yu W.X."/>
            <person name="Mu D.S."/>
            <person name="Du J.Z."/>
            <person name="Liang Y.Q."/>
        </authorList>
    </citation>
    <scope>NUCLEOTIDE SEQUENCE</scope>
    <source>
        <strain evidence="3">A06</strain>
    </source>
</reference>
<dbReference type="AlphaFoldDB" id="A0AA41Y4K0"/>
<dbReference type="InterPro" id="IPR036034">
    <property type="entry name" value="PDZ_sf"/>
</dbReference>
<dbReference type="EMBL" id="JAPAAF010000015">
    <property type="protein sequence ID" value="MCW0483336.1"/>
    <property type="molecule type" value="Genomic_DNA"/>
</dbReference>
<accession>A0AA41Y4K0</accession>
<feature type="signal peptide" evidence="1">
    <location>
        <begin position="1"/>
        <end position="27"/>
    </location>
</feature>
<dbReference type="InterPro" id="IPR029045">
    <property type="entry name" value="ClpP/crotonase-like_dom_sf"/>
</dbReference>
<evidence type="ECO:0000259" key="2">
    <source>
        <dbReference type="PROSITE" id="PS50106"/>
    </source>
</evidence>
<dbReference type="SMART" id="SM00228">
    <property type="entry name" value="PDZ"/>
    <property type="match status" value="1"/>
</dbReference>
<dbReference type="Gene3D" id="2.30.42.10">
    <property type="match status" value="1"/>
</dbReference>
<dbReference type="Gene3D" id="3.30.750.170">
    <property type="match status" value="1"/>
</dbReference>
<dbReference type="CDD" id="cd07561">
    <property type="entry name" value="Peptidase_S41_CPP_like"/>
    <property type="match status" value="1"/>
</dbReference>
<dbReference type="InterPro" id="IPR005151">
    <property type="entry name" value="Tail-specific_protease"/>
</dbReference>
<dbReference type="GO" id="GO:0007165">
    <property type="term" value="P:signal transduction"/>
    <property type="evidence" value="ECO:0007669"/>
    <property type="project" value="TreeGrafter"/>
</dbReference>
<dbReference type="GO" id="GO:0006508">
    <property type="term" value="P:proteolysis"/>
    <property type="evidence" value="ECO:0007669"/>
    <property type="project" value="InterPro"/>
</dbReference>
<dbReference type="PROSITE" id="PS51257">
    <property type="entry name" value="PROKAR_LIPOPROTEIN"/>
    <property type="match status" value="1"/>
</dbReference>
<dbReference type="PANTHER" id="PTHR32060">
    <property type="entry name" value="TAIL-SPECIFIC PROTEASE"/>
    <property type="match status" value="1"/>
</dbReference>
<dbReference type="PANTHER" id="PTHR32060:SF30">
    <property type="entry name" value="CARBOXY-TERMINAL PROCESSING PROTEASE CTPA"/>
    <property type="match status" value="1"/>
</dbReference>
<dbReference type="PROSITE" id="PS50106">
    <property type="entry name" value="PDZ"/>
    <property type="match status" value="1"/>
</dbReference>
<protein>
    <submittedName>
        <fullName evidence="3">S41 family peptidase</fullName>
    </submittedName>
</protein>
<feature type="chain" id="PRO_5041317346" evidence="1">
    <location>
        <begin position="28"/>
        <end position="470"/>
    </location>
</feature>
<gene>
    <name evidence="3" type="ORF">N2K84_11385</name>
</gene>
<dbReference type="Pfam" id="PF17820">
    <property type="entry name" value="PDZ_6"/>
    <property type="match status" value="1"/>
</dbReference>
<dbReference type="GO" id="GO:0008236">
    <property type="term" value="F:serine-type peptidase activity"/>
    <property type="evidence" value="ECO:0007669"/>
    <property type="project" value="InterPro"/>
</dbReference>
<keyword evidence="4" id="KW-1185">Reference proteome</keyword>
<dbReference type="GO" id="GO:0030288">
    <property type="term" value="C:outer membrane-bounded periplasmic space"/>
    <property type="evidence" value="ECO:0007669"/>
    <property type="project" value="TreeGrafter"/>
</dbReference>
<evidence type="ECO:0000313" key="3">
    <source>
        <dbReference type="EMBL" id="MCW0483336.1"/>
    </source>
</evidence>
<comment type="caution">
    <text evidence="3">The sequence shown here is derived from an EMBL/GenBank/DDBJ whole genome shotgun (WGS) entry which is preliminary data.</text>
</comment>
<dbReference type="Gene3D" id="3.90.226.10">
    <property type="entry name" value="2-enoyl-CoA Hydratase, Chain A, domain 1"/>
    <property type="match status" value="1"/>
</dbReference>
<dbReference type="SUPFAM" id="SSF52096">
    <property type="entry name" value="ClpP/crotonase"/>
    <property type="match status" value="1"/>
</dbReference>
<dbReference type="RefSeq" id="WP_282591938.1">
    <property type="nucleotide sequence ID" value="NZ_JAPAAF010000015.1"/>
</dbReference>
<dbReference type="Pfam" id="PF03572">
    <property type="entry name" value="Peptidase_S41"/>
    <property type="match status" value="1"/>
</dbReference>
<dbReference type="GO" id="GO:0004175">
    <property type="term" value="F:endopeptidase activity"/>
    <property type="evidence" value="ECO:0007669"/>
    <property type="project" value="TreeGrafter"/>
</dbReference>
<evidence type="ECO:0000256" key="1">
    <source>
        <dbReference type="SAM" id="SignalP"/>
    </source>
</evidence>
<dbReference type="InterPro" id="IPR041489">
    <property type="entry name" value="PDZ_6"/>
</dbReference>
<dbReference type="InterPro" id="IPR041613">
    <property type="entry name" value="Pept_S41_N"/>
</dbReference>
<dbReference type="Proteomes" id="UP001163821">
    <property type="component" value="Unassembled WGS sequence"/>
</dbReference>
<dbReference type="SUPFAM" id="SSF50156">
    <property type="entry name" value="PDZ domain-like"/>
    <property type="match status" value="1"/>
</dbReference>